<feature type="domain" description="1-deoxy-D-xylulose 5-phosphate reductoisomerase C-terminal" evidence="11">
    <location>
        <begin position="143"/>
        <end position="226"/>
    </location>
</feature>
<feature type="binding site" evidence="9">
    <location>
        <position position="13"/>
    </location>
    <ligand>
        <name>NADPH</name>
        <dbReference type="ChEBI" id="CHEBI:57783"/>
    </ligand>
</feature>
<evidence type="ECO:0000256" key="9">
    <source>
        <dbReference type="HAMAP-Rule" id="MF_00183"/>
    </source>
</evidence>
<keyword evidence="6 9" id="KW-0464">Manganese</keyword>
<dbReference type="PANTHER" id="PTHR30525:SF0">
    <property type="entry name" value="1-DEOXY-D-XYLULOSE 5-PHOSPHATE REDUCTOISOMERASE, CHLOROPLASTIC"/>
    <property type="match status" value="1"/>
</dbReference>
<comment type="similarity">
    <text evidence="2 9">Belongs to the DXR family.</text>
</comment>
<feature type="binding site" evidence="9">
    <location>
        <position position="218"/>
    </location>
    <ligand>
        <name>1-deoxy-D-xylulose 5-phosphate</name>
        <dbReference type="ChEBI" id="CHEBI:57792"/>
    </ligand>
</feature>
<feature type="binding site" evidence="9">
    <location>
        <position position="173"/>
    </location>
    <ligand>
        <name>1-deoxy-D-xylulose 5-phosphate</name>
        <dbReference type="ChEBI" id="CHEBI:57792"/>
    </ligand>
</feature>
<dbReference type="PIRSF" id="PIRSF006205">
    <property type="entry name" value="Dxp_reductismrs"/>
    <property type="match status" value="1"/>
</dbReference>
<dbReference type="RefSeq" id="WP_174495429.1">
    <property type="nucleotide sequence ID" value="NZ_CADDWK010000003.1"/>
</dbReference>
<keyword evidence="13" id="KW-0413">Isomerase</keyword>
<evidence type="ECO:0000256" key="2">
    <source>
        <dbReference type="ARBA" id="ARBA00006825"/>
    </source>
</evidence>
<comment type="caution">
    <text evidence="9">Lacks conserved residue(s) required for the propagation of feature annotation.</text>
</comment>
<evidence type="ECO:0000256" key="3">
    <source>
        <dbReference type="ARBA" id="ARBA00022723"/>
    </source>
</evidence>
<name>A0A841Q3B9_9BACI</name>
<comment type="catalytic activity">
    <reaction evidence="8">
        <text>2-C-methyl-D-erythritol 4-phosphate + NADP(+) = 1-deoxy-D-xylulose 5-phosphate + NADPH + H(+)</text>
        <dbReference type="Rhea" id="RHEA:13717"/>
        <dbReference type="ChEBI" id="CHEBI:15378"/>
        <dbReference type="ChEBI" id="CHEBI:57783"/>
        <dbReference type="ChEBI" id="CHEBI:57792"/>
        <dbReference type="ChEBI" id="CHEBI:58262"/>
        <dbReference type="ChEBI" id="CHEBI:58349"/>
        <dbReference type="EC" id="1.1.1.267"/>
    </reaction>
    <physiologicalReaction direction="right-to-left" evidence="8">
        <dbReference type="Rhea" id="RHEA:13719"/>
    </physiologicalReaction>
</comment>
<feature type="binding site" evidence="9">
    <location>
        <position position="149"/>
    </location>
    <ligand>
        <name>Mn(2+)</name>
        <dbReference type="ChEBI" id="CHEBI:29035"/>
    </ligand>
</feature>
<dbReference type="Pfam" id="PF08436">
    <property type="entry name" value="DXP_redisom_C"/>
    <property type="match status" value="1"/>
</dbReference>
<feature type="binding site" evidence="9">
    <location>
        <position position="202"/>
    </location>
    <ligand>
        <name>NADPH</name>
        <dbReference type="ChEBI" id="CHEBI:57783"/>
    </ligand>
</feature>
<feature type="binding site" evidence="9">
    <location>
        <position position="218"/>
    </location>
    <ligand>
        <name>Mn(2+)</name>
        <dbReference type="ChEBI" id="CHEBI:29035"/>
    </ligand>
</feature>
<comment type="cofactor">
    <cofactor evidence="9">
        <name>Mg(2+)</name>
        <dbReference type="ChEBI" id="CHEBI:18420"/>
    </cofactor>
    <cofactor evidence="9">
        <name>Mn(2+)</name>
        <dbReference type="ChEBI" id="CHEBI:29035"/>
    </cofactor>
</comment>
<evidence type="ECO:0000259" key="12">
    <source>
        <dbReference type="Pfam" id="PF13288"/>
    </source>
</evidence>
<dbReference type="InterPro" id="IPR036291">
    <property type="entry name" value="NAD(P)-bd_dom_sf"/>
</dbReference>
<proteinExistence type="inferred from homology"/>
<reference evidence="13 14" key="1">
    <citation type="submission" date="2020-08" db="EMBL/GenBank/DDBJ databases">
        <title>Genomic Encyclopedia of Type Strains, Phase IV (KMG-IV): sequencing the most valuable type-strain genomes for metagenomic binning, comparative biology and taxonomic classification.</title>
        <authorList>
            <person name="Goeker M."/>
        </authorList>
    </citation>
    <scope>NUCLEOTIDE SEQUENCE [LARGE SCALE GENOMIC DNA]</scope>
    <source>
        <strain evidence="13 14">DSM 19612</strain>
    </source>
</reference>
<feature type="binding site" evidence="9">
    <location>
        <position position="10"/>
    </location>
    <ligand>
        <name>NADPH</name>
        <dbReference type="ChEBI" id="CHEBI:57783"/>
    </ligand>
</feature>
<feature type="domain" description="DXP reductoisomerase C-terminal" evidence="12">
    <location>
        <begin position="258"/>
        <end position="375"/>
    </location>
</feature>
<evidence type="ECO:0000313" key="13">
    <source>
        <dbReference type="EMBL" id="MBB6452889.1"/>
    </source>
</evidence>
<keyword evidence="9" id="KW-0460">Magnesium</keyword>
<dbReference type="FunFam" id="3.40.50.720:FF:000045">
    <property type="entry name" value="1-deoxy-D-xylulose 5-phosphate reductoisomerase"/>
    <property type="match status" value="1"/>
</dbReference>
<feature type="binding site" evidence="9">
    <location>
        <position position="121"/>
    </location>
    <ligand>
        <name>NADPH</name>
        <dbReference type="ChEBI" id="CHEBI:57783"/>
    </ligand>
</feature>
<dbReference type="SUPFAM" id="SSF51735">
    <property type="entry name" value="NAD(P)-binding Rossmann-fold domains"/>
    <property type="match status" value="1"/>
</dbReference>
<feature type="binding site" evidence="9">
    <location>
        <position position="148"/>
    </location>
    <ligand>
        <name>1-deoxy-D-xylulose 5-phosphate</name>
        <dbReference type="ChEBI" id="CHEBI:57792"/>
    </ligand>
</feature>
<dbReference type="EMBL" id="JACHGH010000003">
    <property type="protein sequence ID" value="MBB6452889.1"/>
    <property type="molecule type" value="Genomic_DNA"/>
</dbReference>
<dbReference type="EC" id="1.1.1.267" evidence="9"/>
<feature type="binding site" evidence="9">
    <location>
        <position position="147"/>
    </location>
    <ligand>
        <name>Mn(2+)</name>
        <dbReference type="ChEBI" id="CHEBI:29035"/>
    </ligand>
</feature>
<dbReference type="NCBIfam" id="NF009114">
    <property type="entry name" value="PRK12464.1"/>
    <property type="match status" value="1"/>
</dbReference>
<feature type="domain" description="1-deoxy-D-xylulose 5-phosphate reductoisomerase N-terminal" evidence="10">
    <location>
        <begin position="4"/>
        <end position="129"/>
    </location>
</feature>
<feature type="binding site" evidence="9">
    <location>
        <position position="214"/>
    </location>
    <ligand>
        <name>1-deoxy-D-xylulose 5-phosphate</name>
        <dbReference type="ChEBI" id="CHEBI:57792"/>
    </ligand>
</feature>
<dbReference type="SUPFAM" id="SSF69055">
    <property type="entry name" value="1-deoxy-D-xylulose-5-phosphate reductoisomerase, C-terminal domain"/>
    <property type="match status" value="1"/>
</dbReference>
<feature type="binding site" evidence="9">
    <location>
        <position position="123"/>
    </location>
    <ligand>
        <name>NADPH</name>
        <dbReference type="ChEBI" id="CHEBI:57783"/>
    </ligand>
</feature>
<keyword evidence="14" id="KW-1185">Reference proteome</keyword>
<keyword evidence="7 9" id="KW-0414">Isoprene biosynthesis</keyword>
<evidence type="ECO:0000259" key="10">
    <source>
        <dbReference type="Pfam" id="PF02670"/>
    </source>
</evidence>
<evidence type="ECO:0000256" key="7">
    <source>
        <dbReference type="ARBA" id="ARBA00023229"/>
    </source>
</evidence>
<comment type="function">
    <text evidence="9">Catalyzes the NADPH-dependent rearrangement and reduction of 1-deoxy-D-xylulose-5-phosphate (DXP) to 2-C-methyl-D-erythritol 4-phosphate (MEP).</text>
</comment>
<feature type="binding site" evidence="9">
    <location>
        <position position="149"/>
    </location>
    <ligand>
        <name>1-deoxy-D-xylulose 5-phosphate</name>
        <dbReference type="ChEBI" id="CHEBI:57792"/>
    </ligand>
</feature>
<feature type="binding site" evidence="9">
    <location>
        <position position="12"/>
    </location>
    <ligand>
        <name>NADPH</name>
        <dbReference type="ChEBI" id="CHEBI:57783"/>
    </ligand>
</feature>
<dbReference type="UniPathway" id="UPA00056">
    <property type="reaction ID" value="UER00092"/>
</dbReference>
<evidence type="ECO:0000256" key="6">
    <source>
        <dbReference type="ARBA" id="ARBA00023211"/>
    </source>
</evidence>
<dbReference type="InterPro" id="IPR026877">
    <property type="entry name" value="DXPR_C"/>
</dbReference>
<feature type="binding site" evidence="9">
    <location>
        <position position="215"/>
    </location>
    <ligand>
        <name>1-deoxy-D-xylulose 5-phosphate</name>
        <dbReference type="ChEBI" id="CHEBI:57792"/>
    </ligand>
</feature>
<feature type="binding site" evidence="9">
    <location>
        <position position="36"/>
    </location>
    <ligand>
        <name>NADPH</name>
        <dbReference type="ChEBI" id="CHEBI:57783"/>
    </ligand>
</feature>
<dbReference type="GO" id="GO:0070402">
    <property type="term" value="F:NADPH binding"/>
    <property type="evidence" value="ECO:0007669"/>
    <property type="project" value="InterPro"/>
</dbReference>
<dbReference type="GO" id="GO:0051484">
    <property type="term" value="P:isopentenyl diphosphate biosynthetic process, methylerythritol 4-phosphate pathway involved in terpenoid biosynthetic process"/>
    <property type="evidence" value="ECO:0007669"/>
    <property type="project" value="UniProtKB-ARBA"/>
</dbReference>
<dbReference type="Gene3D" id="3.40.50.720">
    <property type="entry name" value="NAD(P)-binding Rossmann-like Domain"/>
    <property type="match status" value="1"/>
</dbReference>
<dbReference type="Gene3D" id="1.10.1740.10">
    <property type="match status" value="1"/>
</dbReference>
<evidence type="ECO:0000313" key="14">
    <source>
        <dbReference type="Proteomes" id="UP000581688"/>
    </source>
</evidence>
<dbReference type="Pfam" id="PF02670">
    <property type="entry name" value="DXP_reductoisom"/>
    <property type="match status" value="1"/>
</dbReference>
<keyword evidence="4 9" id="KW-0521">NADP</keyword>
<dbReference type="GO" id="GO:0030145">
    <property type="term" value="F:manganese ion binding"/>
    <property type="evidence" value="ECO:0007669"/>
    <property type="project" value="TreeGrafter"/>
</dbReference>
<feature type="binding site" evidence="9">
    <location>
        <position position="122"/>
    </location>
    <ligand>
        <name>1-deoxy-D-xylulose 5-phosphate</name>
        <dbReference type="ChEBI" id="CHEBI:57792"/>
    </ligand>
</feature>
<dbReference type="InterPro" id="IPR013644">
    <property type="entry name" value="DXP_reductoisomerase_C"/>
</dbReference>
<evidence type="ECO:0000256" key="5">
    <source>
        <dbReference type="ARBA" id="ARBA00023002"/>
    </source>
</evidence>
<dbReference type="InterPro" id="IPR013512">
    <property type="entry name" value="DXP_reductoisomerase_N"/>
</dbReference>
<dbReference type="NCBIfam" id="TIGR00243">
    <property type="entry name" value="Dxr"/>
    <property type="match status" value="1"/>
</dbReference>
<dbReference type="HAMAP" id="MF_00183">
    <property type="entry name" value="DXP_reductoisom"/>
    <property type="match status" value="1"/>
</dbReference>
<keyword evidence="5 9" id="KW-0560">Oxidoreductase</keyword>
<comment type="pathway">
    <text evidence="1 9">Isoprenoid biosynthesis; isopentenyl diphosphate biosynthesis via DXP pathway; isopentenyl diphosphate from 1-deoxy-D-xylulose 5-phosphate: step 1/6.</text>
</comment>
<dbReference type="PANTHER" id="PTHR30525">
    <property type="entry name" value="1-DEOXY-D-XYLULOSE 5-PHOSPHATE REDUCTOISOMERASE"/>
    <property type="match status" value="1"/>
</dbReference>
<feature type="binding site" evidence="9">
    <location>
        <position position="11"/>
    </location>
    <ligand>
        <name>NADPH</name>
        <dbReference type="ChEBI" id="CHEBI:57783"/>
    </ligand>
</feature>
<protein>
    <recommendedName>
        <fullName evidence="9">1-deoxy-D-xylulose 5-phosphate reductoisomerase</fullName>
        <shortName evidence="9">DXP reductoisomerase</shortName>
        <ecNumber evidence="9">1.1.1.267</ecNumber>
    </recommendedName>
    <alternativeName>
        <fullName evidence="9">1-deoxyxylulose-5-phosphate reductoisomerase</fullName>
    </alternativeName>
    <alternativeName>
        <fullName evidence="9">2-C-methyl-D-erythritol 4-phosphate synthase</fullName>
    </alternativeName>
</protein>
<feature type="binding site" evidence="9">
    <location>
        <position position="209"/>
    </location>
    <ligand>
        <name>1-deoxy-D-xylulose 5-phosphate</name>
        <dbReference type="ChEBI" id="CHEBI:57792"/>
    </ligand>
</feature>
<evidence type="ECO:0000256" key="1">
    <source>
        <dbReference type="ARBA" id="ARBA00005094"/>
    </source>
</evidence>
<dbReference type="InterPro" id="IPR036169">
    <property type="entry name" value="DXPR_C_sf"/>
</dbReference>
<evidence type="ECO:0000256" key="8">
    <source>
        <dbReference type="ARBA" id="ARBA00048543"/>
    </source>
</evidence>
<dbReference type="Proteomes" id="UP000581688">
    <property type="component" value="Unassembled WGS sequence"/>
</dbReference>
<comment type="caution">
    <text evidence="13">The sequence shown here is derived from an EMBL/GenBank/DDBJ whole genome shotgun (WGS) entry which is preliminary data.</text>
</comment>
<dbReference type="AlphaFoldDB" id="A0A841Q3B9"/>
<dbReference type="Pfam" id="PF13288">
    <property type="entry name" value="DXPR_C"/>
    <property type="match status" value="1"/>
</dbReference>
<dbReference type="InterPro" id="IPR003821">
    <property type="entry name" value="DXP_reductoisomerase"/>
</dbReference>
<dbReference type="SUPFAM" id="SSF55347">
    <property type="entry name" value="Glyceraldehyde-3-phosphate dehydrogenase-like, C-terminal domain"/>
    <property type="match status" value="1"/>
</dbReference>
<gene>
    <name evidence="9" type="primary">dxr</name>
    <name evidence="13" type="ORF">HNQ94_001335</name>
</gene>
<accession>A0A841Q3B9</accession>
<keyword evidence="3 9" id="KW-0479">Metal-binding</keyword>
<dbReference type="GO" id="GO:0016853">
    <property type="term" value="F:isomerase activity"/>
    <property type="evidence" value="ECO:0007669"/>
    <property type="project" value="UniProtKB-KW"/>
</dbReference>
<evidence type="ECO:0000256" key="4">
    <source>
        <dbReference type="ARBA" id="ARBA00022857"/>
    </source>
</evidence>
<dbReference type="GO" id="GO:0030604">
    <property type="term" value="F:1-deoxy-D-xylulose-5-phosphate reductoisomerase activity"/>
    <property type="evidence" value="ECO:0007669"/>
    <property type="project" value="UniProtKB-UniRule"/>
</dbReference>
<feature type="binding site" evidence="9">
    <location>
        <position position="38"/>
    </location>
    <ligand>
        <name>NADPH</name>
        <dbReference type="ChEBI" id="CHEBI:57783"/>
    </ligand>
</feature>
<sequence length="383" mass="42795">MENVTLLGATGSVGIQTVDVIRQHRHRFSLFAIAFGNNVEKALPIIQEFQPKFVVVSSKESKQDLELRLTVKPKILVGQAGMEEVSTHPDVDIVVNAVLGSIGLVPTLSAIRARKKIAFANKETLVTAGHLVNKEAEKYGVELLPIDSEHAAIHQCLKGESLKEVNRIIITASGGSFRDKTREELQHVTLEQALKHPNWSMGAKITIDSATMMNKGLEVIEAHWLFKLPYEQLDVVLHKESVIHSMVEFNDLSVMAQLGTPDMRGPIQYALSYPHRLELQNAKRLDLVEIGKLHFEKMNFERFPCLKMAYDAGRAGGSMPTVLNAANEEAVQLFLNGQISFLKIEDFIQKALDEHTIINDPDLTTIVEVDQQTRKQVKSYLSF</sequence>
<evidence type="ECO:0000259" key="11">
    <source>
        <dbReference type="Pfam" id="PF08436"/>
    </source>
</evidence>
<organism evidence="13 14">
    <name type="scientific">Salirhabdus euzebyi</name>
    <dbReference type="NCBI Taxonomy" id="394506"/>
    <lineage>
        <taxon>Bacteria</taxon>
        <taxon>Bacillati</taxon>
        <taxon>Bacillota</taxon>
        <taxon>Bacilli</taxon>
        <taxon>Bacillales</taxon>
        <taxon>Bacillaceae</taxon>
        <taxon>Salirhabdus</taxon>
    </lineage>
</organism>
<feature type="binding site" evidence="9">
    <location>
        <position position="196"/>
    </location>
    <ligand>
        <name>1-deoxy-D-xylulose 5-phosphate</name>
        <dbReference type="ChEBI" id="CHEBI:57792"/>
    </ligand>
</feature>